<dbReference type="Proteomes" id="UP000321820">
    <property type="component" value="Chromosome"/>
</dbReference>
<evidence type="ECO:0000313" key="3">
    <source>
        <dbReference type="EMBL" id="QEE30444.1"/>
    </source>
</evidence>
<dbReference type="AlphaFoldDB" id="A0A5B9EFL4"/>
<protein>
    <submittedName>
        <fullName evidence="3">SRPBCC domain-containing protein</fullName>
    </submittedName>
</protein>
<dbReference type="OrthoDB" id="117240at2"/>
<dbReference type="KEGG" id="talb:FTW19_22135"/>
<name>A0A5B9EFL4_9BACT</name>
<dbReference type="InterPro" id="IPR013538">
    <property type="entry name" value="ASHA1/2-like_C"/>
</dbReference>
<sequence length="152" mass="16633">MMPTEQALENLSVTINQEIHVEAPIDVTFAALLEQLGPGNETPDGKSLNMKIEPWPGGRWYRDLGDNNGHFWANVQAIKRPSLLEFAGPLFASFPMVSNVQYRLSEVDGGTLIAFRHSALGFIPDEVKAGMDKGWAGMHEGVRKLAEAAASK</sequence>
<gene>
    <name evidence="3" type="ORF">FTW19_22135</name>
</gene>
<proteinExistence type="inferred from homology"/>
<keyword evidence="4" id="KW-1185">Reference proteome</keyword>
<evidence type="ECO:0000259" key="2">
    <source>
        <dbReference type="Pfam" id="PF08327"/>
    </source>
</evidence>
<evidence type="ECO:0000313" key="4">
    <source>
        <dbReference type="Proteomes" id="UP000321820"/>
    </source>
</evidence>
<dbReference type="EMBL" id="CP042806">
    <property type="protein sequence ID" value="QEE30444.1"/>
    <property type="molecule type" value="Genomic_DNA"/>
</dbReference>
<evidence type="ECO:0000256" key="1">
    <source>
        <dbReference type="ARBA" id="ARBA00006817"/>
    </source>
</evidence>
<dbReference type="SUPFAM" id="SSF55961">
    <property type="entry name" value="Bet v1-like"/>
    <property type="match status" value="1"/>
</dbReference>
<organism evidence="3 4">
    <name type="scientific">Terriglobus albidus</name>
    <dbReference type="NCBI Taxonomy" id="1592106"/>
    <lineage>
        <taxon>Bacteria</taxon>
        <taxon>Pseudomonadati</taxon>
        <taxon>Acidobacteriota</taxon>
        <taxon>Terriglobia</taxon>
        <taxon>Terriglobales</taxon>
        <taxon>Acidobacteriaceae</taxon>
        <taxon>Terriglobus</taxon>
    </lineage>
</organism>
<dbReference type="InterPro" id="IPR023393">
    <property type="entry name" value="START-like_dom_sf"/>
</dbReference>
<feature type="domain" description="Activator of Hsp90 ATPase homologue 1/2-like C-terminal" evidence="2">
    <location>
        <begin position="49"/>
        <end position="142"/>
    </location>
</feature>
<accession>A0A5B9EFL4</accession>
<reference evidence="3 4" key="1">
    <citation type="submission" date="2019-08" db="EMBL/GenBank/DDBJ databases">
        <title>Complete genome sequence of Terriglobus albidus strain ORNL.</title>
        <authorList>
            <person name="Podar M."/>
        </authorList>
    </citation>
    <scope>NUCLEOTIDE SEQUENCE [LARGE SCALE GENOMIC DNA]</scope>
    <source>
        <strain evidence="3 4">ORNL</strain>
    </source>
</reference>
<dbReference type="RefSeq" id="WP_147649757.1">
    <property type="nucleotide sequence ID" value="NZ_CP042806.1"/>
</dbReference>
<dbReference type="Gene3D" id="3.30.530.20">
    <property type="match status" value="1"/>
</dbReference>
<comment type="similarity">
    <text evidence="1">Belongs to the AHA1 family.</text>
</comment>
<dbReference type="CDD" id="cd07814">
    <property type="entry name" value="SRPBCC_CalC_Aha1-like"/>
    <property type="match status" value="1"/>
</dbReference>
<dbReference type="Pfam" id="PF08327">
    <property type="entry name" value="AHSA1"/>
    <property type="match status" value="1"/>
</dbReference>